<dbReference type="SUPFAM" id="SSF141571">
    <property type="entry name" value="Pentapeptide repeat-like"/>
    <property type="match status" value="1"/>
</dbReference>
<sequence>MIPQKLADVPYAEWLTSHDGTWGQGGDHDTVLFKDLDLADLNAAGSRFMDCAFTGVAMEGGRLRSARFLDVWARELRLVGTDLTETRWQDSTLIGSVLAGTRASGVQLIRVVFQGCKLDSVNFRGGTLVDVTFTDCLLRDVDFGGARLTRASFPGSRLERTILAGAALDEVDLRGADLGITIDPHTIRGAIVSPAQLLDLAPLLADALGIKVEEQ</sequence>
<dbReference type="Proteomes" id="UP001501509">
    <property type="component" value="Unassembled WGS sequence"/>
</dbReference>
<gene>
    <name evidence="1" type="ORF">GCM10010411_95480</name>
</gene>
<organism evidence="1 2">
    <name type="scientific">Actinomadura fulvescens</name>
    <dbReference type="NCBI Taxonomy" id="46160"/>
    <lineage>
        <taxon>Bacteria</taxon>
        <taxon>Bacillati</taxon>
        <taxon>Actinomycetota</taxon>
        <taxon>Actinomycetes</taxon>
        <taxon>Streptosporangiales</taxon>
        <taxon>Thermomonosporaceae</taxon>
        <taxon>Actinomadura</taxon>
    </lineage>
</organism>
<comment type="caution">
    <text evidence="1">The sequence shown here is derived from an EMBL/GenBank/DDBJ whole genome shotgun (WGS) entry which is preliminary data.</text>
</comment>
<name>A0ABP6DAV7_9ACTN</name>
<accession>A0ABP6DAV7</accession>
<dbReference type="PANTHER" id="PTHR14136">
    <property type="entry name" value="BTB_POZ DOMAIN-CONTAINING PROTEIN KCTD9"/>
    <property type="match status" value="1"/>
</dbReference>
<dbReference type="Pfam" id="PF13599">
    <property type="entry name" value="Pentapeptide_4"/>
    <property type="match status" value="1"/>
</dbReference>
<dbReference type="PANTHER" id="PTHR14136:SF17">
    <property type="entry name" value="BTB_POZ DOMAIN-CONTAINING PROTEIN KCTD9"/>
    <property type="match status" value="1"/>
</dbReference>
<dbReference type="EMBL" id="BAAATD010000033">
    <property type="protein sequence ID" value="GAA2640070.1"/>
    <property type="molecule type" value="Genomic_DNA"/>
</dbReference>
<dbReference type="InterPro" id="IPR001646">
    <property type="entry name" value="5peptide_repeat"/>
</dbReference>
<protein>
    <submittedName>
        <fullName evidence="1">Pentapeptide repeat-containing protein</fullName>
    </submittedName>
</protein>
<evidence type="ECO:0000313" key="2">
    <source>
        <dbReference type="Proteomes" id="UP001501509"/>
    </source>
</evidence>
<reference evidence="2" key="1">
    <citation type="journal article" date="2019" name="Int. J. Syst. Evol. Microbiol.">
        <title>The Global Catalogue of Microorganisms (GCM) 10K type strain sequencing project: providing services to taxonomists for standard genome sequencing and annotation.</title>
        <authorList>
            <consortium name="The Broad Institute Genomics Platform"/>
            <consortium name="The Broad Institute Genome Sequencing Center for Infectious Disease"/>
            <person name="Wu L."/>
            <person name="Ma J."/>
        </authorList>
    </citation>
    <scope>NUCLEOTIDE SEQUENCE [LARGE SCALE GENOMIC DNA]</scope>
    <source>
        <strain evidence="2">JCM 6833</strain>
    </source>
</reference>
<dbReference type="InterPro" id="IPR051082">
    <property type="entry name" value="Pentapeptide-BTB/POZ_domain"/>
</dbReference>
<evidence type="ECO:0000313" key="1">
    <source>
        <dbReference type="EMBL" id="GAA2640070.1"/>
    </source>
</evidence>
<dbReference type="RefSeq" id="WP_344549440.1">
    <property type="nucleotide sequence ID" value="NZ_BAAATD010000033.1"/>
</dbReference>
<dbReference type="Gene3D" id="2.160.20.80">
    <property type="entry name" value="E3 ubiquitin-protein ligase SopA"/>
    <property type="match status" value="1"/>
</dbReference>
<keyword evidence="2" id="KW-1185">Reference proteome</keyword>
<proteinExistence type="predicted"/>